<dbReference type="GO" id="GO:0030154">
    <property type="term" value="P:cell differentiation"/>
    <property type="evidence" value="ECO:0007669"/>
    <property type="project" value="UniProtKB-KW"/>
</dbReference>
<feature type="compositionally biased region" description="Polar residues" evidence="2">
    <location>
        <begin position="819"/>
        <end position="830"/>
    </location>
</feature>
<dbReference type="Proteomes" id="UP000009022">
    <property type="component" value="Unassembled WGS sequence"/>
</dbReference>
<dbReference type="SMART" id="SM00462">
    <property type="entry name" value="PTB"/>
    <property type="match status" value="1"/>
</dbReference>
<dbReference type="InterPro" id="IPR011993">
    <property type="entry name" value="PH-like_dom_sf"/>
</dbReference>
<dbReference type="eggNOG" id="KOG3535">
    <property type="taxonomic scope" value="Eukaryota"/>
</dbReference>
<dbReference type="STRING" id="10228.B3S3X8"/>
<feature type="domain" description="PID" evidence="3">
    <location>
        <begin position="26"/>
        <end position="142"/>
    </location>
</feature>
<feature type="compositionally biased region" description="Polar residues" evidence="2">
    <location>
        <begin position="359"/>
        <end position="370"/>
    </location>
</feature>
<feature type="compositionally biased region" description="Basic and acidic residues" evidence="2">
    <location>
        <begin position="198"/>
        <end position="212"/>
    </location>
</feature>
<gene>
    <name evidence="4" type="ORF">TRIADDRAFT_58883</name>
</gene>
<dbReference type="InterPro" id="IPR051133">
    <property type="entry name" value="Adapter_Engulfment-Domain"/>
</dbReference>
<feature type="region of interest" description="Disordered" evidence="2">
    <location>
        <begin position="244"/>
        <end position="468"/>
    </location>
</feature>
<dbReference type="InParanoid" id="B3S3X8"/>
<reference evidence="4 5" key="1">
    <citation type="journal article" date="2008" name="Nature">
        <title>The Trichoplax genome and the nature of placozoans.</title>
        <authorList>
            <person name="Srivastava M."/>
            <person name="Begovic E."/>
            <person name="Chapman J."/>
            <person name="Putnam N.H."/>
            <person name="Hellsten U."/>
            <person name="Kawashima T."/>
            <person name="Kuo A."/>
            <person name="Mitros T."/>
            <person name="Salamov A."/>
            <person name="Carpenter M.L."/>
            <person name="Signorovitch A.Y."/>
            <person name="Moreno M.A."/>
            <person name="Kamm K."/>
            <person name="Grimwood J."/>
            <person name="Schmutz J."/>
            <person name="Shapiro H."/>
            <person name="Grigoriev I.V."/>
            <person name="Buss L.W."/>
            <person name="Schierwater B."/>
            <person name="Dellaporta S.L."/>
            <person name="Rokhsar D.S."/>
        </authorList>
    </citation>
    <scope>NUCLEOTIDE SEQUENCE [LARGE SCALE GENOMIC DNA]</scope>
    <source>
        <strain evidence="4 5">Grell-BS-1999</strain>
    </source>
</reference>
<feature type="region of interest" description="Disordered" evidence="2">
    <location>
        <begin position="793"/>
        <end position="840"/>
    </location>
</feature>
<name>B3S3X8_TRIAD</name>
<feature type="region of interest" description="Disordered" evidence="2">
    <location>
        <begin position="536"/>
        <end position="559"/>
    </location>
</feature>
<feature type="compositionally biased region" description="Low complexity" evidence="2">
    <location>
        <begin position="274"/>
        <end position="288"/>
    </location>
</feature>
<dbReference type="PROSITE" id="PS01179">
    <property type="entry name" value="PID"/>
    <property type="match status" value="1"/>
</dbReference>
<dbReference type="CDD" id="cd01215">
    <property type="entry name" value="PTB_Dab"/>
    <property type="match status" value="1"/>
</dbReference>
<dbReference type="InterPro" id="IPR006020">
    <property type="entry name" value="PTB/PI_dom"/>
</dbReference>
<dbReference type="Pfam" id="PF00640">
    <property type="entry name" value="PID"/>
    <property type="match status" value="1"/>
</dbReference>
<dbReference type="SUPFAM" id="SSF50729">
    <property type="entry name" value="PH domain-like"/>
    <property type="match status" value="1"/>
</dbReference>
<feature type="compositionally biased region" description="Polar residues" evidence="2">
    <location>
        <begin position="481"/>
        <end position="501"/>
    </location>
</feature>
<dbReference type="EMBL" id="DS985249">
    <property type="protein sequence ID" value="EDV22358.1"/>
    <property type="molecule type" value="Genomic_DNA"/>
</dbReference>
<feature type="compositionally biased region" description="Low complexity" evidence="2">
    <location>
        <begin position="341"/>
        <end position="353"/>
    </location>
</feature>
<feature type="region of interest" description="Disordered" evidence="2">
    <location>
        <begin position="198"/>
        <end position="223"/>
    </location>
</feature>
<feature type="compositionally biased region" description="Low complexity" evidence="2">
    <location>
        <begin position="508"/>
        <end position="522"/>
    </location>
</feature>
<feature type="compositionally biased region" description="Low complexity" evidence="2">
    <location>
        <begin position="660"/>
        <end position="674"/>
    </location>
</feature>
<dbReference type="FunFam" id="2.30.29.30:FF:000845">
    <property type="entry name" value="Predicted protein"/>
    <property type="match status" value="1"/>
</dbReference>
<feature type="compositionally biased region" description="Polar residues" evidence="2">
    <location>
        <begin position="328"/>
        <end position="340"/>
    </location>
</feature>
<evidence type="ECO:0000313" key="5">
    <source>
        <dbReference type="Proteomes" id="UP000009022"/>
    </source>
</evidence>
<feature type="compositionally biased region" description="Polar residues" evidence="2">
    <location>
        <begin position="689"/>
        <end position="706"/>
    </location>
</feature>
<feature type="region of interest" description="Disordered" evidence="2">
    <location>
        <begin position="481"/>
        <end position="522"/>
    </location>
</feature>
<organism evidence="4 5">
    <name type="scientific">Trichoplax adhaerens</name>
    <name type="common">Trichoplax reptans</name>
    <dbReference type="NCBI Taxonomy" id="10228"/>
    <lineage>
        <taxon>Eukaryota</taxon>
        <taxon>Metazoa</taxon>
        <taxon>Placozoa</taxon>
        <taxon>Uniplacotomia</taxon>
        <taxon>Trichoplacea</taxon>
        <taxon>Trichoplacidae</taxon>
        <taxon>Trichoplax</taxon>
    </lineage>
</organism>
<keyword evidence="1" id="KW-0221">Differentiation</keyword>
<proteinExistence type="predicted"/>
<feature type="compositionally biased region" description="Polar residues" evidence="2">
    <location>
        <begin position="444"/>
        <end position="454"/>
    </location>
</feature>
<dbReference type="HOGENOM" id="CLU_338689_0_0_1"/>
<protein>
    <recommendedName>
        <fullName evidence="3">PID domain-containing protein</fullName>
    </recommendedName>
</protein>
<evidence type="ECO:0000256" key="2">
    <source>
        <dbReference type="SAM" id="MobiDB-lite"/>
    </source>
</evidence>
<dbReference type="OrthoDB" id="10069833at2759"/>
<dbReference type="KEGG" id="tad:TRIADDRAFT_58883"/>
<evidence type="ECO:0000256" key="1">
    <source>
        <dbReference type="ARBA" id="ARBA00022782"/>
    </source>
</evidence>
<dbReference type="CTD" id="6756115"/>
<dbReference type="InterPro" id="IPR048561">
    <property type="entry name" value="Dab_PTB"/>
</dbReference>
<feature type="region of interest" description="Disordered" evidence="2">
    <location>
        <begin position="575"/>
        <end position="617"/>
    </location>
</feature>
<dbReference type="RefSeq" id="XP_002114902.1">
    <property type="nucleotide sequence ID" value="XM_002114866.1"/>
</dbReference>
<feature type="region of interest" description="Disordered" evidence="2">
    <location>
        <begin position="712"/>
        <end position="731"/>
    </location>
</feature>
<keyword evidence="5" id="KW-1185">Reference proteome</keyword>
<dbReference type="Gene3D" id="2.30.29.30">
    <property type="entry name" value="Pleckstrin-homology domain (PH domain)/Phosphotyrosine-binding domain (PTB)"/>
    <property type="match status" value="1"/>
</dbReference>
<accession>B3S3X8</accession>
<sequence length="840" mass="90271">MQFNKRKPRYPLANPIEYTQEDFDKDGVNFKAKIMGSMEVDAAQGEKLCANALSEIKNFFIVIENLARQLKLKSASGHKQQVLIKIGDKGMTILDEKTGEKLFQHNANKISYLTPDRQDNRVFGLIYFLDKKHVFFAYKSEKNVIFKGRFHSYLYVLYVGIDTIYIDLLEQVTAAVVLNCVKDFFEHLVQKRRIRKEKEATQKNEVEKKPDPATEANLIDEKETKPVSVEEIKKQEILNLAGSTSNEIKQAEDKTNANTVTEQPAATESKKEVTVSASVSSAAASRVSILQPPPSKPGNPASNPPQNTVASTSNGYDKGSLDNIFSPKPSNANQFAFTNTQPPQAQNQPSQVQLDDIFSPQSNNQNQAKPVSSLPAQGHNPSSQTSLDDIFSPKPSSQGLPDAAPQGQTTASKDGLDDIFSPKPSSQEPAAATSSQALDDIFSPQPSGQEQARSMNIPAEQGQNTTSQASLDDIFSAQPSNQVLTSNNNRPQQAPAVSSRGSLDAVFSSQTTTSTQSSIEITTNQTQANVNVQLSMNDPFSQPAGTDSTTNGSNQLSQGQDTNKQVLLDDLFSSVPSSNQNTLPPANQPFISTSVSPTNNPFASQTSTQSSLEATNMQQQSLMTQNVFSGLSASSQGNNAQDSLLAPSSGFSNPFFGTNSRVNSRSNSPVNTPSPFDSSAIPPIGRSASPANPFNAGPTSGQVNYNAGQGLFLADDSAPQPAPQKSKNRQDEMDKAFEGLNVLGPKETKPQKSLPMSAMASQINPAFQSISSTNRTFQPIDTAGAFNQQVPIQKPSAFAPASGNNSNDYNNDIFGGSSSGNAAPTQQASGQVDPFADLLS</sequence>
<dbReference type="GeneID" id="6756115"/>
<feature type="compositionally biased region" description="Polar residues" evidence="2">
    <location>
        <begin position="300"/>
        <end position="315"/>
    </location>
</feature>
<feature type="compositionally biased region" description="Polar residues" evidence="2">
    <location>
        <begin position="256"/>
        <end position="266"/>
    </location>
</feature>
<dbReference type="PANTHER" id="PTHR11232:SF47">
    <property type="entry name" value="PROTEIN DISABLED"/>
    <property type="match status" value="1"/>
</dbReference>
<evidence type="ECO:0000259" key="3">
    <source>
        <dbReference type="PROSITE" id="PS01179"/>
    </source>
</evidence>
<evidence type="ECO:0000313" key="4">
    <source>
        <dbReference type="EMBL" id="EDV22358.1"/>
    </source>
</evidence>
<dbReference type="PhylomeDB" id="B3S3X8"/>
<dbReference type="PANTHER" id="PTHR11232">
    <property type="entry name" value="PHOSPHOTYROSINE INTERACTION DOMAIN-CONTAINING FAMILY MEMBER"/>
    <property type="match status" value="1"/>
</dbReference>
<feature type="compositionally biased region" description="Polar residues" evidence="2">
    <location>
        <begin position="423"/>
        <end position="437"/>
    </location>
</feature>
<feature type="region of interest" description="Disordered" evidence="2">
    <location>
        <begin position="660"/>
        <end position="706"/>
    </location>
</feature>
<dbReference type="AlphaFoldDB" id="B3S3X8"/>